<keyword evidence="2" id="KW-0812">Transmembrane</keyword>
<feature type="transmembrane region" description="Helical" evidence="2">
    <location>
        <begin position="12"/>
        <end position="31"/>
    </location>
</feature>
<protein>
    <submittedName>
        <fullName evidence="3">Uncharacterized protein</fullName>
    </submittedName>
</protein>
<comment type="caution">
    <text evidence="3">The sequence shown here is derived from an EMBL/GenBank/DDBJ whole genome shotgun (WGS) entry which is preliminary data.</text>
</comment>
<proteinExistence type="predicted"/>
<evidence type="ECO:0000313" key="4">
    <source>
        <dbReference type="Proteomes" id="UP001501265"/>
    </source>
</evidence>
<evidence type="ECO:0000313" key="3">
    <source>
        <dbReference type="EMBL" id="GAA4823844.1"/>
    </source>
</evidence>
<name>A0ABP9D3X3_9ACTN</name>
<dbReference type="EMBL" id="BAABIG010000089">
    <property type="protein sequence ID" value="GAA4823844.1"/>
    <property type="molecule type" value="Genomic_DNA"/>
</dbReference>
<gene>
    <name evidence="3" type="ORF">GCM10023220_66880</name>
</gene>
<keyword evidence="2" id="KW-0472">Membrane</keyword>
<sequence length="71" mass="7909">MSPAEVSVDVALWYVTAASGATAALAALVAARLTRQRRARRSQQREIQHVEDFANHPHAHTRYGQTRKETP</sequence>
<accession>A0ABP9D3X3</accession>
<dbReference type="RefSeq" id="WP_345624439.1">
    <property type="nucleotide sequence ID" value="NZ_BAABIG010000089.1"/>
</dbReference>
<organism evidence="3 4">
    <name type="scientific">Streptomyces ziwulingensis</name>
    <dbReference type="NCBI Taxonomy" id="1045501"/>
    <lineage>
        <taxon>Bacteria</taxon>
        <taxon>Bacillati</taxon>
        <taxon>Actinomycetota</taxon>
        <taxon>Actinomycetes</taxon>
        <taxon>Kitasatosporales</taxon>
        <taxon>Streptomycetaceae</taxon>
        <taxon>Streptomyces</taxon>
    </lineage>
</organism>
<reference evidence="4" key="1">
    <citation type="journal article" date="2019" name="Int. J. Syst. Evol. Microbiol.">
        <title>The Global Catalogue of Microorganisms (GCM) 10K type strain sequencing project: providing services to taxonomists for standard genome sequencing and annotation.</title>
        <authorList>
            <consortium name="The Broad Institute Genomics Platform"/>
            <consortium name="The Broad Institute Genome Sequencing Center for Infectious Disease"/>
            <person name="Wu L."/>
            <person name="Ma J."/>
        </authorList>
    </citation>
    <scope>NUCLEOTIDE SEQUENCE [LARGE SCALE GENOMIC DNA]</scope>
    <source>
        <strain evidence="4">JCM 18081</strain>
    </source>
</reference>
<feature type="region of interest" description="Disordered" evidence="1">
    <location>
        <begin position="35"/>
        <end position="71"/>
    </location>
</feature>
<feature type="compositionally biased region" description="Basic and acidic residues" evidence="1">
    <location>
        <begin position="43"/>
        <end position="55"/>
    </location>
</feature>
<evidence type="ECO:0000256" key="2">
    <source>
        <dbReference type="SAM" id="Phobius"/>
    </source>
</evidence>
<evidence type="ECO:0000256" key="1">
    <source>
        <dbReference type="SAM" id="MobiDB-lite"/>
    </source>
</evidence>
<dbReference type="Proteomes" id="UP001501265">
    <property type="component" value="Unassembled WGS sequence"/>
</dbReference>
<keyword evidence="2" id="KW-1133">Transmembrane helix</keyword>
<keyword evidence="4" id="KW-1185">Reference proteome</keyword>